<comment type="subcellular location">
    <subcellularLocation>
        <location evidence="1">Nucleus</location>
    </subcellularLocation>
</comment>
<dbReference type="PANTHER" id="PTHR12694">
    <property type="entry name" value="TRANSCRIPTION INITIATION FACTOR IIA SUBUNIT 1"/>
    <property type="match status" value="1"/>
</dbReference>
<dbReference type="HOGENOM" id="CLU_030027_4_1_1"/>
<evidence type="ECO:0000256" key="6">
    <source>
        <dbReference type="SAM" id="MobiDB-lite"/>
    </source>
</evidence>
<dbReference type="OMA" id="EVCDASQ"/>
<evidence type="ECO:0000256" key="5">
    <source>
        <dbReference type="ARBA" id="ARBA00074154"/>
    </source>
</evidence>
<evidence type="ECO:0000256" key="2">
    <source>
        <dbReference type="ARBA" id="ARBA00010059"/>
    </source>
</evidence>
<keyword evidence="4" id="KW-0539">Nucleus</keyword>
<feature type="compositionally biased region" description="Low complexity" evidence="6">
    <location>
        <begin position="85"/>
        <end position="94"/>
    </location>
</feature>
<dbReference type="eggNOG" id="KOG2652">
    <property type="taxonomic scope" value="Eukaryota"/>
</dbReference>
<dbReference type="GO" id="GO:0006367">
    <property type="term" value="P:transcription initiation at RNA polymerase II promoter"/>
    <property type="evidence" value="ECO:0007669"/>
    <property type="project" value="InterPro"/>
</dbReference>
<dbReference type="GO" id="GO:0005672">
    <property type="term" value="C:transcription factor TFIIA complex"/>
    <property type="evidence" value="ECO:0007669"/>
    <property type="project" value="InterPro"/>
</dbReference>
<keyword evidence="8" id="KW-1185">Reference proteome</keyword>
<dbReference type="FunFam" id="2.30.18.10:FF:000006">
    <property type="entry name" value="Transcription factor TFIIA complex subunit Toa1"/>
    <property type="match status" value="1"/>
</dbReference>
<dbReference type="SUPFAM" id="SSF50784">
    <property type="entry name" value="Transcription factor IIA (TFIIA), beta-barrel domain"/>
    <property type="match status" value="1"/>
</dbReference>
<dbReference type="EMBL" id="KB706635">
    <property type="protein sequence ID" value="EMR66525.1"/>
    <property type="molecule type" value="Genomic_DNA"/>
</dbReference>
<feature type="compositionally biased region" description="Acidic residues" evidence="6">
    <location>
        <begin position="314"/>
        <end position="345"/>
    </location>
</feature>
<evidence type="ECO:0000256" key="3">
    <source>
        <dbReference type="ARBA" id="ARBA00023163"/>
    </source>
</evidence>
<dbReference type="SUPFAM" id="SSF47396">
    <property type="entry name" value="Transcription factor IIA (TFIIA), alpha-helical domain"/>
    <property type="match status" value="1"/>
</dbReference>
<name>M7TIF6_EUTLA</name>
<evidence type="ECO:0000313" key="7">
    <source>
        <dbReference type="EMBL" id="EMR66525.1"/>
    </source>
</evidence>
<sequence length="392" mass="42509">MSNAQVGQVYQQIIQDVIEASRVDFEEGGIDEGVLDELRLGWQSKLSQQQLATFPWDPKPDPPPPVTSAPPSAPDLPPAQPNPPNGAAYPQQQPTSAPGLSLPMPSGQGQGIKTEPGVKVEPGLEGTPSAPQGGRPPVVQERVIQQLQTQYGERAAGSIDKLKAGMGMQPQNSPHPPGQPRPSGPPMPQSQPGQYQANPQQYMHNYPPRGPAQQQQRTPQPPNGQRPTHSQMDGAADEEGHIGVLVHHGHGGQNTELGRVEIDNMLHTQIAIRAKAMEGGGLMVPLQRAKKTKSSSTYHRTMDADAGPSRFDGPGDDLDESEDEDAINSDLDDPDDNLDDDDEDEDGGHIMLCMYDKVQRVKNKWKCVLKDGVLSVNGKDYVFHKATGEYEW</sequence>
<organism evidence="7 8">
    <name type="scientific">Eutypa lata (strain UCR-EL1)</name>
    <name type="common">Grapevine dieback disease fungus</name>
    <name type="synonym">Eutypa armeniacae</name>
    <dbReference type="NCBI Taxonomy" id="1287681"/>
    <lineage>
        <taxon>Eukaryota</taxon>
        <taxon>Fungi</taxon>
        <taxon>Dikarya</taxon>
        <taxon>Ascomycota</taxon>
        <taxon>Pezizomycotina</taxon>
        <taxon>Sordariomycetes</taxon>
        <taxon>Xylariomycetidae</taxon>
        <taxon>Xylariales</taxon>
        <taxon>Diatrypaceae</taxon>
        <taxon>Eutypa</taxon>
    </lineage>
</organism>
<dbReference type="OrthoDB" id="6275927at2759"/>
<dbReference type="PANTHER" id="PTHR12694:SF8">
    <property type="entry name" value="TRANSCRIPTION INITIATION FACTOR IIA SUBUNIT 1"/>
    <property type="match status" value="1"/>
</dbReference>
<dbReference type="Gene3D" id="2.30.18.10">
    <property type="entry name" value="Transcription factor IIA (TFIIA), beta-barrel domain"/>
    <property type="match status" value="1"/>
</dbReference>
<dbReference type="SMART" id="SM01371">
    <property type="entry name" value="TFIIA"/>
    <property type="match status" value="1"/>
</dbReference>
<feature type="compositionally biased region" description="Pro residues" evidence="6">
    <location>
        <begin position="61"/>
        <end position="84"/>
    </location>
</feature>
<dbReference type="Gene3D" id="1.10.287.100">
    <property type="match status" value="1"/>
</dbReference>
<dbReference type="KEGG" id="ela:UCREL1_6486"/>
<evidence type="ECO:0000256" key="4">
    <source>
        <dbReference type="ARBA" id="ARBA00023242"/>
    </source>
</evidence>
<dbReference type="Proteomes" id="UP000012174">
    <property type="component" value="Unassembled WGS sequence"/>
</dbReference>
<dbReference type="Pfam" id="PF03153">
    <property type="entry name" value="TFIIA"/>
    <property type="match status" value="1"/>
</dbReference>
<dbReference type="InterPro" id="IPR004855">
    <property type="entry name" value="TFIIA_asu/bsu"/>
</dbReference>
<dbReference type="FunFam" id="1.10.287.100:FF:000001">
    <property type="entry name" value="Transcription initiation factor IIA subunit"/>
    <property type="match status" value="1"/>
</dbReference>
<dbReference type="InterPro" id="IPR009088">
    <property type="entry name" value="TFIIA_b-brl"/>
</dbReference>
<evidence type="ECO:0000313" key="8">
    <source>
        <dbReference type="Proteomes" id="UP000012174"/>
    </source>
</evidence>
<dbReference type="CDD" id="cd07976">
    <property type="entry name" value="TFIIA_alpha_beta_like"/>
    <property type="match status" value="1"/>
</dbReference>
<keyword evidence="3" id="KW-0804">Transcription</keyword>
<feature type="region of interest" description="Disordered" evidence="6">
    <location>
        <begin position="289"/>
        <end position="345"/>
    </location>
</feature>
<proteinExistence type="inferred from homology"/>
<reference evidence="8" key="1">
    <citation type="journal article" date="2013" name="Genome Announc.">
        <title>Draft genome sequence of the grapevine dieback fungus Eutypa lata UCR-EL1.</title>
        <authorList>
            <person name="Blanco-Ulate B."/>
            <person name="Rolshausen P.E."/>
            <person name="Cantu D."/>
        </authorList>
    </citation>
    <scope>NUCLEOTIDE SEQUENCE [LARGE SCALE GENOMIC DNA]</scope>
    <source>
        <strain evidence="8">UCR-EL1</strain>
    </source>
</reference>
<comment type="similarity">
    <text evidence="2">Belongs to the TFIIA subunit 1 family.</text>
</comment>
<protein>
    <recommendedName>
        <fullName evidence="5">Transcription initiation factor IIA large subunit</fullName>
    </recommendedName>
</protein>
<dbReference type="AlphaFoldDB" id="M7TIF6"/>
<evidence type="ECO:0000256" key="1">
    <source>
        <dbReference type="ARBA" id="ARBA00004123"/>
    </source>
</evidence>
<gene>
    <name evidence="7" type="ORF">UCREL1_6486</name>
</gene>
<feature type="compositionally biased region" description="Pro residues" evidence="6">
    <location>
        <begin position="173"/>
        <end position="189"/>
    </location>
</feature>
<dbReference type="STRING" id="1287681.M7TIF6"/>
<feature type="region of interest" description="Disordered" evidence="6">
    <location>
        <begin position="50"/>
        <end position="234"/>
    </location>
</feature>
<accession>M7TIF6</accession>